<keyword evidence="4" id="KW-0012">Acyltransferase</keyword>
<keyword evidence="2" id="KW-0808">Transferase</keyword>
<keyword evidence="3" id="KW-0677">Repeat</keyword>
<dbReference type="PROSITE" id="PS00101">
    <property type="entry name" value="HEXAPEP_TRANSFERASES"/>
    <property type="match status" value="1"/>
</dbReference>
<proteinExistence type="inferred from homology"/>
<gene>
    <name evidence="5" type="ORF">H8S08_03070</name>
</gene>
<evidence type="ECO:0000256" key="2">
    <source>
        <dbReference type="ARBA" id="ARBA00022679"/>
    </source>
</evidence>
<evidence type="ECO:0000313" key="6">
    <source>
        <dbReference type="Proteomes" id="UP000636891"/>
    </source>
</evidence>
<dbReference type="InterPro" id="IPR050179">
    <property type="entry name" value="Trans_hexapeptide_repeat"/>
</dbReference>
<dbReference type="InterPro" id="IPR001451">
    <property type="entry name" value="Hexapep"/>
</dbReference>
<evidence type="ECO:0000256" key="3">
    <source>
        <dbReference type="ARBA" id="ARBA00022737"/>
    </source>
</evidence>
<sequence length="130" mass="14788">MNINHFVNFTFHAGPEKYHPFKKASGRYNCKIGHDVWIGRGATIVSGVTVGDGAIIGAGAVVLKDVAPYEIVAGVPARHIRYRFTDTQIKALLQIEWWNKDMEWLREHYADFENIDIFIESYADGTFSQR</sequence>
<accession>A0ABR7CKU5</accession>
<dbReference type="CDD" id="cd03349">
    <property type="entry name" value="LbH_XAT"/>
    <property type="match status" value="1"/>
</dbReference>
<evidence type="ECO:0000313" key="5">
    <source>
        <dbReference type="EMBL" id="MBC5616000.1"/>
    </source>
</evidence>
<dbReference type="Pfam" id="PF00132">
    <property type="entry name" value="Hexapep"/>
    <property type="match status" value="1"/>
</dbReference>
<organism evidence="5 6">
    <name type="scientific">Alistipes hominis</name>
    <dbReference type="NCBI Taxonomy" id="2763015"/>
    <lineage>
        <taxon>Bacteria</taxon>
        <taxon>Pseudomonadati</taxon>
        <taxon>Bacteroidota</taxon>
        <taxon>Bacteroidia</taxon>
        <taxon>Bacteroidales</taxon>
        <taxon>Rikenellaceae</taxon>
        <taxon>Alistipes</taxon>
    </lineage>
</organism>
<dbReference type="EMBL" id="JACOOK010000001">
    <property type="protein sequence ID" value="MBC5616000.1"/>
    <property type="molecule type" value="Genomic_DNA"/>
</dbReference>
<dbReference type="InterPro" id="IPR018357">
    <property type="entry name" value="Hexapep_transf_CS"/>
</dbReference>
<dbReference type="Proteomes" id="UP000636891">
    <property type="component" value="Unassembled WGS sequence"/>
</dbReference>
<dbReference type="PANTHER" id="PTHR43300">
    <property type="entry name" value="ACETYLTRANSFERASE"/>
    <property type="match status" value="1"/>
</dbReference>
<protein>
    <submittedName>
        <fullName evidence="5">CatB-related O-acetyltransferase</fullName>
    </submittedName>
</protein>
<name>A0ABR7CKU5_9BACT</name>
<comment type="caution">
    <text evidence="5">The sequence shown here is derived from an EMBL/GenBank/DDBJ whole genome shotgun (WGS) entry which is preliminary data.</text>
</comment>
<reference evidence="5 6" key="1">
    <citation type="submission" date="2020-08" db="EMBL/GenBank/DDBJ databases">
        <title>Genome public.</title>
        <authorList>
            <person name="Liu C."/>
            <person name="Sun Q."/>
        </authorList>
    </citation>
    <scope>NUCLEOTIDE SEQUENCE [LARGE SCALE GENOMIC DNA]</scope>
    <source>
        <strain evidence="5 6">New-7</strain>
    </source>
</reference>
<dbReference type="PANTHER" id="PTHR43300:SF11">
    <property type="entry name" value="ACETYLTRANSFERASE RV3034C-RELATED"/>
    <property type="match status" value="1"/>
</dbReference>
<dbReference type="InterPro" id="IPR011004">
    <property type="entry name" value="Trimer_LpxA-like_sf"/>
</dbReference>
<dbReference type="Gene3D" id="2.160.10.10">
    <property type="entry name" value="Hexapeptide repeat proteins"/>
    <property type="match status" value="1"/>
</dbReference>
<comment type="similarity">
    <text evidence="1">Belongs to the transferase hexapeptide repeat family.</text>
</comment>
<evidence type="ECO:0000256" key="4">
    <source>
        <dbReference type="ARBA" id="ARBA00023315"/>
    </source>
</evidence>
<dbReference type="SUPFAM" id="SSF51161">
    <property type="entry name" value="Trimeric LpxA-like enzymes"/>
    <property type="match status" value="1"/>
</dbReference>
<evidence type="ECO:0000256" key="1">
    <source>
        <dbReference type="ARBA" id="ARBA00007274"/>
    </source>
</evidence>
<keyword evidence="6" id="KW-1185">Reference proteome</keyword>